<keyword evidence="2" id="KW-1185">Reference proteome</keyword>
<evidence type="ECO:0000313" key="1">
    <source>
        <dbReference type="EMBL" id="SUQ65944.1"/>
    </source>
</evidence>
<dbReference type="AlphaFoldDB" id="A0A380T806"/>
<protein>
    <submittedName>
        <fullName evidence="1">Uncharacterized protein</fullName>
    </submittedName>
</protein>
<name>A0A380T806_9PSED</name>
<gene>
    <name evidence="1" type="ORF">CCOS864_05424</name>
</gene>
<sequence>MSTLNEIAANHARMTNAVAGGTTERQPLLVVSFEPPALDGQQPVPLHLVLAPQAPTHFTCPS</sequence>
<evidence type="ECO:0000313" key="2">
    <source>
        <dbReference type="Proteomes" id="UP000255177"/>
    </source>
</evidence>
<organism evidence="1 2">
    <name type="scientific">Pseudomonas wadenswilerensis</name>
    <dbReference type="NCBI Taxonomy" id="1785161"/>
    <lineage>
        <taxon>Bacteria</taxon>
        <taxon>Pseudomonadati</taxon>
        <taxon>Pseudomonadota</taxon>
        <taxon>Gammaproteobacteria</taxon>
        <taxon>Pseudomonadales</taxon>
        <taxon>Pseudomonadaceae</taxon>
        <taxon>Pseudomonas</taxon>
    </lineage>
</organism>
<dbReference type="RefSeq" id="WP_115089549.1">
    <property type="nucleotide sequence ID" value="NZ_CBCSFG010000017.1"/>
</dbReference>
<reference evidence="2" key="1">
    <citation type="submission" date="2018-07" db="EMBL/GenBank/DDBJ databases">
        <authorList>
            <person name="Blom J."/>
        </authorList>
    </citation>
    <scope>NUCLEOTIDE SEQUENCE [LARGE SCALE GENOMIC DNA]</scope>
    <source>
        <strain evidence="2">CCOS 864</strain>
    </source>
</reference>
<dbReference type="Proteomes" id="UP000255177">
    <property type="component" value="Unassembled WGS sequence"/>
</dbReference>
<dbReference type="EMBL" id="UIDD01000013">
    <property type="protein sequence ID" value="SUQ65944.1"/>
    <property type="molecule type" value="Genomic_DNA"/>
</dbReference>
<proteinExistence type="predicted"/>
<accession>A0A380T806</accession>